<feature type="compositionally biased region" description="Polar residues" evidence="1">
    <location>
        <begin position="28"/>
        <end position="37"/>
    </location>
</feature>
<dbReference type="EMBL" id="JAGGJA010000010">
    <property type="protein sequence ID" value="MCW9708070.1"/>
    <property type="molecule type" value="Genomic_DNA"/>
</dbReference>
<evidence type="ECO:0000256" key="1">
    <source>
        <dbReference type="SAM" id="MobiDB-lite"/>
    </source>
</evidence>
<dbReference type="RefSeq" id="WP_265766856.1">
    <property type="nucleotide sequence ID" value="NZ_JAGGJA010000010.1"/>
</dbReference>
<feature type="chain" id="PRO_5047255080" evidence="2">
    <location>
        <begin position="21"/>
        <end position="228"/>
    </location>
</feature>
<organism evidence="3 4">
    <name type="scientific">Fodinibius salsisoli</name>
    <dbReference type="NCBI Taxonomy" id="2820877"/>
    <lineage>
        <taxon>Bacteria</taxon>
        <taxon>Pseudomonadati</taxon>
        <taxon>Balneolota</taxon>
        <taxon>Balneolia</taxon>
        <taxon>Balneolales</taxon>
        <taxon>Balneolaceae</taxon>
        <taxon>Fodinibius</taxon>
    </lineage>
</organism>
<evidence type="ECO:0000313" key="4">
    <source>
        <dbReference type="Proteomes" id="UP001207918"/>
    </source>
</evidence>
<gene>
    <name evidence="3" type="ORF">J6I44_14485</name>
</gene>
<protein>
    <submittedName>
        <fullName evidence="3">Uncharacterized protein</fullName>
    </submittedName>
</protein>
<accession>A0ABT3PQD2</accession>
<evidence type="ECO:0000313" key="3">
    <source>
        <dbReference type="EMBL" id="MCW9708070.1"/>
    </source>
</evidence>
<sequence length="228" mass="24512">MKTKRVIPLLLMFVMVLGCESETPIAPGSNSEQSLSEIATKAHNPADRSSSNVYTFADMTEVGTSNLVRKANGVSYNLQTSELEPGTVVTLWMVIFNNPENCSEDCGNDDLANLEANIDVVYASGRIIGESGKATYAGHRNEGDNSGSIFPAWLGLPNPGLVNAEKAEIHFVVHTHGPKIPELVNEMLHSFNAGCGPNFVEGLPPVPEELGTYGPNTCEDIQFAVHKP</sequence>
<feature type="region of interest" description="Disordered" evidence="1">
    <location>
        <begin position="26"/>
        <end position="46"/>
    </location>
</feature>
<dbReference type="Proteomes" id="UP001207918">
    <property type="component" value="Unassembled WGS sequence"/>
</dbReference>
<keyword evidence="2" id="KW-0732">Signal</keyword>
<name>A0ABT3PQD2_9BACT</name>
<keyword evidence="4" id="KW-1185">Reference proteome</keyword>
<dbReference type="PROSITE" id="PS51257">
    <property type="entry name" value="PROKAR_LIPOPROTEIN"/>
    <property type="match status" value="1"/>
</dbReference>
<proteinExistence type="predicted"/>
<feature type="signal peptide" evidence="2">
    <location>
        <begin position="1"/>
        <end position="20"/>
    </location>
</feature>
<evidence type="ECO:0000256" key="2">
    <source>
        <dbReference type="SAM" id="SignalP"/>
    </source>
</evidence>
<comment type="caution">
    <text evidence="3">The sequence shown here is derived from an EMBL/GenBank/DDBJ whole genome shotgun (WGS) entry which is preliminary data.</text>
</comment>
<reference evidence="3 4" key="1">
    <citation type="submission" date="2021-03" db="EMBL/GenBank/DDBJ databases">
        <title>Aliifodinibius sp. nov., a new bacterium isolated from saline soil.</title>
        <authorList>
            <person name="Galisteo C."/>
            <person name="De La Haba R."/>
            <person name="Sanchez-Porro C."/>
            <person name="Ventosa A."/>
        </authorList>
    </citation>
    <scope>NUCLEOTIDE SEQUENCE [LARGE SCALE GENOMIC DNA]</scope>
    <source>
        <strain evidence="3 4">1BSP15-2V2</strain>
    </source>
</reference>